<reference evidence="3 4" key="1">
    <citation type="submission" date="2024-09" db="EMBL/GenBank/DDBJ databases">
        <title>Chromosome-scale assembly of Riccia sorocarpa.</title>
        <authorList>
            <person name="Paukszto L."/>
        </authorList>
    </citation>
    <scope>NUCLEOTIDE SEQUENCE [LARGE SCALE GENOMIC DNA]</scope>
    <source>
        <strain evidence="3">LP-2024</strain>
        <tissue evidence="3">Aerial parts of the thallus</tissue>
    </source>
</reference>
<evidence type="ECO:0000313" key="4">
    <source>
        <dbReference type="Proteomes" id="UP001633002"/>
    </source>
</evidence>
<dbReference type="InterPro" id="IPR001480">
    <property type="entry name" value="Bulb-type_lectin_dom"/>
</dbReference>
<organism evidence="3 4">
    <name type="scientific">Riccia sorocarpa</name>
    <dbReference type="NCBI Taxonomy" id="122646"/>
    <lineage>
        <taxon>Eukaryota</taxon>
        <taxon>Viridiplantae</taxon>
        <taxon>Streptophyta</taxon>
        <taxon>Embryophyta</taxon>
        <taxon>Marchantiophyta</taxon>
        <taxon>Marchantiopsida</taxon>
        <taxon>Marchantiidae</taxon>
        <taxon>Marchantiales</taxon>
        <taxon>Ricciaceae</taxon>
        <taxon>Riccia</taxon>
    </lineage>
</organism>
<feature type="signal peptide" evidence="1">
    <location>
        <begin position="1"/>
        <end position="23"/>
    </location>
</feature>
<feature type="domain" description="Bulb-type lectin" evidence="2">
    <location>
        <begin position="229"/>
        <end position="358"/>
    </location>
</feature>
<dbReference type="SUPFAM" id="SSF51110">
    <property type="entry name" value="alpha-D-mannose-specific plant lectins"/>
    <property type="match status" value="2"/>
</dbReference>
<dbReference type="EMBL" id="JBJQOH010000001">
    <property type="protein sequence ID" value="KAL3700279.1"/>
    <property type="molecule type" value="Genomic_DNA"/>
</dbReference>
<keyword evidence="1" id="KW-0732">Signal</keyword>
<evidence type="ECO:0000259" key="2">
    <source>
        <dbReference type="PROSITE" id="PS50927"/>
    </source>
</evidence>
<keyword evidence="4" id="KW-1185">Reference proteome</keyword>
<comment type="caution">
    <text evidence="3">The sequence shown here is derived from an EMBL/GenBank/DDBJ whole genome shotgun (WGS) entry which is preliminary data.</text>
</comment>
<sequence>MACSTILLMIGILQMLVYTLVRGSSDSPLPQQDKIVHKFTRGVTVCTNMETGLTCTNPHGVLSLEDSRSEDSHRSIFCSETDGDYALGFERASSTSWYLSIYVYNPSNGTAGSSIWRATSVDGRHIEVPVNSSLVFLRSGNVELRDPEGGLQWTPNTWGLGVTELVFYFRHSSKSAGGNMLLYNTANQVVWQSIRSVASNEFRIGMMNRPDIVCTSGESGSINCNRPLDFPMNPTPGTGNHRNVISYNGDGKYALGLERWGDSSSFFMSIYLWNQSSGTPMGPSVWKASYGRSYVPVAVDEHASVAFRQNGAVELRDHSNKLVWTTGRMGASELGFNFDTGSLILYNREGSIVWRSGAEASSQYVTLFVNPTTDYGVPKSHYKAE</sequence>
<protein>
    <recommendedName>
        <fullName evidence="2">Bulb-type lectin domain-containing protein</fullName>
    </recommendedName>
</protein>
<proteinExistence type="predicted"/>
<accession>A0ABD3IFJ2</accession>
<dbReference type="PROSITE" id="PS50927">
    <property type="entry name" value="BULB_LECTIN"/>
    <property type="match status" value="2"/>
</dbReference>
<dbReference type="Gene3D" id="2.90.10.10">
    <property type="entry name" value="Bulb-type lectin domain"/>
    <property type="match status" value="2"/>
</dbReference>
<evidence type="ECO:0000256" key="1">
    <source>
        <dbReference type="SAM" id="SignalP"/>
    </source>
</evidence>
<evidence type="ECO:0000313" key="3">
    <source>
        <dbReference type="EMBL" id="KAL3700279.1"/>
    </source>
</evidence>
<dbReference type="Proteomes" id="UP001633002">
    <property type="component" value="Unassembled WGS sequence"/>
</dbReference>
<name>A0ABD3IFJ2_9MARC</name>
<gene>
    <name evidence="3" type="ORF">R1sor_018301</name>
</gene>
<feature type="chain" id="PRO_5044798296" description="Bulb-type lectin domain-containing protein" evidence="1">
    <location>
        <begin position="24"/>
        <end position="385"/>
    </location>
</feature>
<dbReference type="InterPro" id="IPR036426">
    <property type="entry name" value="Bulb-type_lectin_dom_sf"/>
</dbReference>
<feature type="domain" description="Bulb-type lectin" evidence="2">
    <location>
        <begin position="61"/>
        <end position="195"/>
    </location>
</feature>
<dbReference type="AlphaFoldDB" id="A0ABD3IFJ2"/>